<dbReference type="RefSeq" id="WP_095685422.1">
    <property type="nucleotide sequence ID" value="NZ_CP016776.1"/>
</dbReference>
<keyword evidence="2" id="KW-0813">Transport</keyword>
<dbReference type="KEGG" id="pvn:A7sIIA15_01225"/>
<evidence type="ECO:0000256" key="2">
    <source>
        <dbReference type="ARBA" id="ARBA00022448"/>
    </source>
</evidence>
<gene>
    <name evidence="10" type="ORF">A7sIIA15_01225</name>
</gene>
<evidence type="ECO:0000256" key="3">
    <source>
        <dbReference type="ARBA" id="ARBA00022475"/>
    </source>
</evidence>
<dbReference type="Proteomes" id="UP000217186">
    <property type="component" value="Chromosome"/>
</dbReference>
<dbReference type="EMBL" id="CP016776">
    <property type="protein sequence ID" value="ASY19530.1"/>
    <property type="molecule type" value="Genomic_DNA"/>
</dbReference>
<dbReference type="PANTHER" id="PTHR11795">
    <property type="entry name" value="BRANCHED-CHAIN AMINO ACID TRANSPORT SYSTEM PERMEASE PROTEIN LIVH"/>
    <property type="match status" value="1"/>
</dbReference>
<dbReference type="CDD" id="cd06582">
    <property type="entry name" value="TM_PBP1_LivH_like"/>
    <property type="match status" value="1"/>
</dbReference>
<keyword evidence="5" id="KW-0029">Amino-acid transport</keyword>
<dbReference type="AlphaFoldDB" id="A0A249KRV3"/>
<feature type="transmembrane region" description="Helical" evidence="9">
    <location>
        <begin position="264"/>
        <end position="284"/>
    </location>
</feature>
<dbReference type="PANTHER" id="PTHR11795:SF451">
    <property type="entry name" value="ABC TRANSPORTER PERMEASE PROTEIN"/>
    <property type="match status" value="1"/>
</dbReference>
<evidence type="ECO:0000256" key="9">
    <source>
        <dbReference type="SAM" id="Phobius"/>
    </source>
</evidence>
<evidence type="ECO:0000256" key="5">
    <source>
        <dbReference type="ARBA" id="ARBA00022970"/>
    </source>
</evidence>
<dbReference type="InterPro" id="IPR052157">
    <property type="entry name" value="BCAA_transport_permease"/>
</dbReference>
<evidence type="ECO:0000256" key="7">
    <source>
        <dbReference type="ARBA" id="ARBA00023136"/>
    </source>
</evidence>
<evidence type="ECO:0000313" key="11">
    <source>
        <dbReference type="Proteomes" id="UP000217186"/>
    </source>
</evidence>
<sequence>MQKILETFLIGLSTGSIYALMSIALVLVWRSTRVVNFAQAGQAMLSTYIGFEIATRTEIFWLGLLFAIAAGALLGAGVDYFFMRVLFKHAVSGPAAVVAPVIATLGLLGLVRSIVGLVWGGEFKSIKAPASTDGFTIGETTIPFSPLNLLIIVTVFIILIALAIIFQRTNLGLSLRASAYAPEIAQLAGIRTARTRTIGWAIAGGVGGVAGMLNTASNFLSPYSLDLLLVFGFIAAVIGGLESMVGSVVGALILGIALTFILNYVGTSLVFIGGFVVLIVVLLVKPDGIMAKGRARRA</sequence>
<comment type="similarity">
    <text evidence="8">Belongs to the binding-protein-dependent transport system permease family. LivHM subfamily.</text>
</comment>
<evidence type="ECO:0000256" key="4">
    <source>
        <dbReference type="ARBA" id="ARBA00022692"/>
    </source>
</evidence>
<evidence type="ECO:0000256" key="6">
    <source>
        <dbReference type="ARBA" id="ARBA00022989"/>
    </source>
</evidence>
<feature type="transmembrane region" description="Helical" evidence="9">
    <location>
        <begin position="59"/>
        <end position="83"/>
    </location>
</feature>
<feature type="transmembrane region" description="Helical" evidence="9">
    <location>
        <begin position="227"/>
        <end position="258"/>
    </location>
</feature>
<protein>
    <submittedName>
        <fullName evidence="10">Branched-chain amino acid transport system permease protein</fullName>
    </submittedName>
</protein>
<keyword evidence="4 9" id="KW-0812">Transmembrane</keyword>
<keyword evidence="3" id="KW-1003">Cell membrane</keyword>
<organism evidence="10 11">
    <name type="scientific">Candidatus Planktophila vernalis</name>
    <dbReference type="NCBI Taxonomy" id="1884907"/>
    <lineage>
        <taxon>Bacteria</taxon>
        <taxon>Bacillati</taxon>
        <taxon>Actinomycetota</taxon>
        <taxon>Actinomycetes</taxon>
        <taxon>Candidatus Nanopelagicales</taxon>
        <taxon>Candidatus Nanopelagicaceae</taxon>
        <taxon>Candidatus Planktophila</taxon>
    </lineage>
</organism>
<keyword evidence="6 9" id="KW-1133">Transmembrane helix</keyword>
<dbReference type="InterPro" id="IPR001851">
    <property type="entry name" value="ABC_transp_permease"/>
</dbReference>
<dbReference type="GO" id="GO:0006865">
    <property type="term" value="P:amino acid transport"/>
    <property type="evidence" value="ECO:0007669"/>
    <property type="project" value="UniProtKB-KW"/>
</dbReference>
<feature type="transmembrane region" description="Helical" evidence="9">
    <location>
        <begin position="95"/>
        <end position="119"/>
    </location>
</feature>
<reference evidence="10 11" key="1">
    <citation type="submission" date="2016-07" db="EMBL/GenBank/DDBJ databases">
        <title>High microdiversification within the ubiquitous acI lineage of Actinobacteria.</title>
        <authorList>
            <person name="Neuenschwander S.M."/>
            <person name="Salcher M."/>
            <person name="Ghai R."/>
            <person name="Pernthaler J."/>
        </authorList>
    </citation>
    <scope>NUCLEOTIDE SEQUENCE [LARGE SCALE GENOMIC DNA]</scope>
    <source>
        <strain evidence="10">MMS-IIA-15</strain>
    </source>
</reference>
<accession>A0A249KRV3</accession>
<keyword evidence="7 9" id="KW-0472">Membrane</keyword>
<dbReference type="Pfam" id="PF02653">
    <property type="entry name" value="BPD_transp_2"/>
    <property type="match status" value="1"/>
</dbReference>
<evidence type="ECO:0000256" key="8">
    <source>
        <dbReference type="ARBA" id="ARBA00037998"/>
    </source>
</evidence>
<name>A0A249KRV3_9ACTN</name>
<dbReference type="GO" id="GO:0005886">
    <property type="term" value="C:plasma membrane"/>
    <property type="evidence" value="ECO:0007669"/>
    <property type="project" value="UniProtKB-SubCell"/>
</dbReference>
<evidence type="ECO:0000313" key="10">
    <source>
        <dbReference type="EMBL" id="ASY19530.1"/>
    </source>
</evidence>
<feature type="transmembrane region" description="Helical" evidence="9">
    <location>
        <begin position="7"/>
        <end position="29"/>
    </location>
</feature>
<dbReference type="GO" id="GO:0022857">
    <property type="term" value="F:transmembrane transporter activity"/>
    <property type="evidence" value="ECO:0007669"/>
    <property type="project" value="InterPro"/>
</dbReference>
<dbReference type="OrthoDB" id="9807115at2"/>
<keyword evidence="11" id="KW-1185">Reference proteome</keyword>
<evidence type="ECO:0000256" key="1">
    <source>
        <dbReference type="ARBA" id="ARBA00004651"/>
    </source>
</evidence>
<feature type="transmembrane region" description="Helical" evidence="9">
    <location>
        <begin position="147"/>
        <end position="166"/>
    </location>
</feature>
<comment type="subcellular location">
    <subcellularLocation>
        <location evidence="1">Cell membrane</location>
        <topology evidence="1">Multi-pass membrane protein</topology>
    </subcellularLocation>
</comment>
<proteinExistence type="inferred from homology"/>